<accession>A0ABX2AAW0</accession>
<gene>
    <name evidence="8" type="ORF">HNW77_02965</name>
</gene>
<comment type="caution">
    <text evidence="8">The sequence shown here is derived from an EMBL/GenBank/DDBJ whole genome shotgun (WGS) entry which is preliminary data.</text>
</comment>
<evidence type="ECO:0000256" key="3">
    <source>
        <dbReference type="ARBA" id="ARBA00001936"/>
    </source>
</evidence>
<evidence type="ECO:0000256" key="6">
    <source>
        <dbReference type="ARBA" id="ARBA00022898"/>
    </source>
</evidence>
<dbReference type="Pfam" id="PF00291">
    <property type="entry name" value="PALP"/>
    <property type="match status" value="1"/>
</dbReference>
<dbReference type="CDD" id="cd01562">
    <property type="entry name" value="Thr-dehyd"/>
    <property type="match status" value="1"/>
</dbReference>
<dbReference type="GO" id="GO:0030848">
    <property type="term" value="F:threo-3-hydroxyaspartate ammonia-lyase activity"/>
    <property type="evidence" value="ECO:0007669"/>
    <property type="project" value="UniProtKB-EC"/>
</dbReference>
<dbReference type="Proteomes" id="UP000623090">
    <property type="component" value="Unassembled WGS sequence"/>
</dbReference>
<evidence type="ECO:0000313" key="8">
    <source>
        <dbReference type="EMBL" id="NPC65385.1"/>
    </source>
</evidence>
<dbReference type="InterPro" id="IPR036052">
    <property type="entry name" value="TrpB-like_PALP_sf"/>
</dbReference>
<evidence type="ECO:0000259" key="7">
    <source>
        <dbReference type="Pfam" id="PF00291"/>
    </source>
</evidence>
<evidence type="ECO:0000256" key="5">
    <source>
        <dbReference type="ARBA" id="ARBA00022842"/>
    </source>
</evidence>
<evidence type="ECO:0000313" key="9">
    <source>
        <dbReference type="Proteomes" id="UP000623090"/>
    </source>
</evidence>
<dbReference type="InterPro" id="IPR001926">
    <property type="entry name" value="TrpB-like_PALP"/>
</dbReference>
<keyword evidence="9" id="KW-1185">Reference proteome</keyword>
<keyword evidence="8" id="KW-0456">Lyase</keyword>
<dbReference type="NCBIfam" id="NF005454">
    <property type="entry name" value="PRK07048.1"/>
    <property type="match status" value="1"/>
</dbReference>
<reference evidence="8 9" key="1">
    <citation type="journal article" date="2020" name="Microorganisms">
        <title>Description of Komagataeibacter melaceti sp. nov. and Komagataeibacter melomenusus sp. nov. Isolated from Apple Cider Vinegar.</title>
        <authorList>
            <person name="Maric L."/>
            <person name="Cleenwerck I."/>
            <person name="Accetto T."/>
            <person name="Vandamme P."/>
            <person name="Trcek J."/>
        </authorList>
    </citation>
    <scope>NUCLEOTIDE SEQUENCE [LARGE SCALE GENOMIC DNA]</scope>
    <source>
        <strain evidence="8 9">AV436</strain>
    </source>
</reference>
<comment type="cofactor">
    <cofactor evidence="4">
        <name>Mg(2+)</name>
        <dbReference type="ChEBI" id="CHEBI:18420"/>
    </cofactor>
</comment>
<comment type="cofactor">
    <cofactor evidence="1">
        <name>Ca(2+)</name>
        <dbReference type="ChEBI" id="CHEBI:29108"/>
    </cofactor>
</comment>
<dbReference type="RefSeq" id="WP_172155230.1">
    <property type="nucleotide sequence ID" value="NZ_JABJWC010000004.1"/>
</dbReference>
<evidence type="ECO:0000256" key="1">
    <source>
        <dbReference type="ARBA" id="ARBA00001913"/>
    </source>
</evidence>
<dbReference type="EMBL" id="JABJWC010000004">
    <property type="protein sequence ID" value="NPC65385.1"/>
    <property type="molecule type" value="Genomic_DNA"/>
</dbReference>
<organism evidence="8 9">
    <name type="scientific">Komagataeibacter melomenusus</name>
    <dbReference type="NCBI Taxonomy" id="2766578"/>
    <lineage>
        <taxon>Bacteria</taxon>
        <taxon>Pseudomonadati</taxon>
        <taxon>Pseudomonadota</taxon>
        <taxon>Alphaproteobacteria</taxon>
        <taxon>Acetobacterales</taxon>
        <taxon>Acetobacteraceae</taxon>
        <taxon>Komagataeibacter</taxon>
    </lineage>
</organism>
<sequence>MHALPVFADVVAAAARIKGRAHRTPVLTSRYFNSASGTTLFFKAENFQRVGAFKFRGATNAIAALPQAVRQRGVVAFSSGNHAQAVASAAQDAGIPATIVMPEDAPAMKLAATRGYGAEVVLYDRYTQDRQAIATAIANERGATVLPPFDHPDIIAGQGTAALELFEETGPLDALFVPVGGGGLASGCALVASTVAPDCAVIGVEPAAGDDARQSLAAGHIVQIPVPRTLADGAQTTALSPLTFALMQKYLRDIVTVDDAALVATMRLVAERMKIVVEPTGCLGVAAALAAAPRWQGRRIGVLVSGGNVDMTRFGQLVQATQPAGQ</sequence>
<dbReference type="InterPro" id="IPR000634">
    <property type="entry name" value="Ser/Thr_deHydtase_PyrdxlP-BS"/>
</dbReference>
<keyword evidence="5" id="KW-0460">Magnesium</keyword>
<dbReference type="PROSITE" id="PS00165">
    <property type="entry name" value="DEHYDRATASE_SER_THR"/>
    <property type="match status" value="1"/>
</dbReference>
<comment type="cofactor">
    <cofactor evidence="2">
        <name>pyridoxal 5'-phosphate</name>
        <dbReference type="ChEBI" id="CHEBI:597326"/>
    </cofactor>
</comment>
<proteinExistence type="predicted"/>
<dbReference type="SUPFAM" id="SSF53686">
    <property type="entry name" value="Tryptophan synthase beta subunit-like PLP-dependent enzymes"/>
    <property type="match status" value="1"/>
</dbReference>
<dbReference type="EC" id="4.3.1.16" evidence="8"/>
<protein>
    <submittedName>
        <fullName evidence="8">Threo-3-hydroxy-L-aspartate ammonia-lyase</fullName>
        <ecNumber evidence="8">4.3.1.16</ecNumber>
    </submittedName>
</protein>
<feature type="domain" description="Tryptophan synthase beta chain-like PALP" evidence="7">
    <location>
        <begin position="22"/>
        <end position="306"/>
    </location>
</feature>
<dbReference type="PANTHER" id="PTHR43050">
    <property type="entry name" value="SERINE / THREONINE RACEMASE FAMILY MEMBER"/>
    <property type="match status" value="1"/>
</dbReference>
<comment type="cofactor">
    <cofactor evidence="3">
        <name>Mn(2+)</name>
        <dbReference type="ChEBI" id="CHEBI:29035"/>
    </cofactor>
</comment>
<evidence type="ECO:0000256" key="2">
    <source>
        <dbReference type="ARBA" id="ARBA00001933"/>
    </source>
</evidence>
<name>A0ABX2AAW0_9PROT</name>
<dbReference type="Gene3D" id="3.40.50.1100">
    <property type="match status" value="2"/>
</dbReference>
<dbReference type="PANTHER" id="PTHR43050:SF1">
    <property type="entry name" value="SERINE RACEMASE"/>
    <property type="match status" value="1"/>
</dbReference>
<keyword evidence="6" id="KW-0663">Pyridoxal phosphate</keyword>
<evidence type="ECO:0000256" key="4">
    <source>
        <dbReference type="ARBA" id="ARBA00001946"/>
    </source>
</evidence>